<comment type="caution">
    <text evidence="1">The sequence shown here is derived from an EMBL/GenBank/DDBJ whole genome shotgun (WGS) entry which is preliminary data.</text>
</comment>
<sequence>MQFHARMFLRIGELGRTITVIPVELIETNDPRHGDGTKKENVHECARFTPSMRGVIRETSLLLRFLPIVLSPCQNVTMSHDRKEVSQSGRWRWSVR</sequence>
<accession>A0A5C5WR66</accession>
<evidence type="ECO:0000313" key="1">
    <source>
        <dbReference type="EMBL" id="TWT52533.1"/>
    </source>
</evidence>
<dbReference type="EMBL" id="SJPI01000001">
    <property type="protein sequence ID" value="TWT52533.1"/>
    <property type="molecule type" value="Genomic_DNA"/>
</dbReference>
<keyword evidence="2" id="KW-1185">Reference proteome</keyword>
<gene>
    <name evidence="1" type="ORF">Pla22_01570</name>
</gene>
<dbReference type="Proteomes" id="UP000316598">
    <property type="component" value="Unassembled WGS sequence"/>
</dbReference>
<proteinExistence type="predicted"/>
<evidence type="ECO:0000313" key="2">
    <source>
        <dbReference type="Proteomes" id="UP000316598"/>
    </source>
</evidence>
<protein>
    <submittedName>
        <fullName evidence="1">Uncharacterized protein</fullName>
    </submittedName>
</protein>
<reference evidence="1 2" key="1">
    <citation type="submission" date="2019-02" db="EMBL/GenBank/DDBJ databases">
        <title>Deep-cultivation of Planctomycetes and their phenomic and genomic characterization uncovers novel biology.</title>
        <authorList>
            <person name="Wiegand S."/>
            <person name="Jogler M."/>
            <person name="Boedeker C."/>
            <person name="Pinto D."/>
            <person name="Vollmers J."/>
            <person name="Rivas-Marin E."/>
            <person name="Kohn T."/>
            <person name="Peeters S.H."/>
            <person name="Heuer A."/>
            <person name="Rast P."/>
            <person name="Oberbeckmann S."/>
            <person name="Bunk B."/>
            <person name="Jeske O."/>
            <person name="Meyerdierks A."/>
            <person name="Storesund J.E."/>
            <person name="Kallscheuer N."/>
            <person name="Luecker S."/>
            <person name="Lage O.M."/>
            <person name="Pohl T."/>
            <person name="Merkel B.J."/>
            <person name="Hornburger P."/>
            <person name="Mueller R.-W."/>
            <person name="Bruemmer F."/>
            <person name="Labrenz M."/>
            <person name="Spormann A.M."/>
            <person name="Op Den Camp H."/>
            <person name="Overmann J."/>
            <person name="Amann R."/>
            <person name="Jetten M.S.M."/>
            <person name="Mascher T."/>
            <person name="Medema M.H."/>
            <person name="Devos D.P."/>
            <person name="Kaster A.-K."/>
            <person name="Ovreas L."/>
            <person name="Rohde M."/>
            <person name="Galperin M.Y."/>
            <person name="Jogler C."/>
        </authorList>
    </citation>
    <scope>NUCLEOTIDE SEQUENCE [LARGE SCALE GENOMIC DNA]</scope>
    <source>
        <strain evidence="1 2">Pla22</strain>
    </source>
</reference>
<dbReference type="AlphaFoldDB" id="A0A5C5WR66"/>
<name>A0A5C5WR66_9BACT</name>
<organism evidence="1 2">
    <name type="scientific">Rubripirellula amarantea</name>
    <dbReference type="NCBI Taxonomy" id="2527999"/>
    <lineage>
        <taxon>Bacteria</taxon>
        <taxon>Pseudomonadati</taxon>
        <taxon>Planctomycetota</taxon>
        <taxon>Planctomycetia</taxon>
        <taxon>Pirellulales</taxon>
        <taxon>Pirellulaceae</taxon>
        <taxon>Rubripirellula</taxon>
    </lineage>
</organism>